<comment type="cofactor">
    <cofactor evidence="2">
        <name>Zn(2+)</name>
        <dbReference type="ChEBI" id="CHEBI:29105"/>
    </cofactor>
</comment>
<organism evidence="8 10">
    <name type="scientific">Staphylococcus microti</name>
    <dbReference type="NCBI Taxonomy" id="569857"/>
    <lineage>
        <taxon>Bacteria</taxon>
        <taxon>Bacillati</taxon>
        <taxon>Bacillota</taxon>
        <taxon>Bacilli</taxon>
        <taxon>Bacillales</taxon>
        <taxon>Staphylococcaceae</taxon>
        <taxon>Staphylococcus</taxon>
    </lineage>
</organism>
<gene>
    <name evidence="8" type="primary">lytM</name>
    <name evidence="8" type="ORF">NCTC13832_02163</name>
    <name evidence="7" type="ORF">TP70_00755</name>
</gene>
<dbReference type="OrthoDB" id="9805799at2"/>
<keyword evidence="8" id="KW-0378">Hydrolase</keyword>
<dbReference type="AlphaFoldDB" id="A0A0D6XUB5"/>
<dbReference type="STRING" id="569857.TP70_00755"/>
<evidence type="ECO:0000313" key="9">
    <source>
        <dbReference type="Proteomes" id="UP000032366"/>
    </source>
</evidence>
<protein>
    <recommendedName>
        <fullName evidence="4">lysostaphin</fullName>
        <ecNumber evidence="4">3.4.24.75</ecNumber>
    </recommendedName>
</protein>
<dbReference type="EMBL" id="JXWY01000002">
    <property type="protein sequence ID" value="KIX91841.1"/>
    <property type="molecule type" value="Genomic_DNA"/>
</dbReference>
<reference evidence="8 10" key="2">
    <citation type="submission" date="2018-06" db="EMBL/GenBank/DDBJ databases">
        <authorList>
            <consortium name="Pathogen Informatics"/>
            <person name="Doyle S."/>
        </authorList>
    </citation>
    <scope>NUCLEOTIDE SEQUENCE [LARGE SCALE GENOMIC DNA]</scope>
    <source>
        <strain evidence="8 10">NCTC13832</strain>
    </source>
</reference>
<dbReference type="SUPFAM" id="SSF51261">
    <property type="entry name" value="Duplicated hybrid motif"/>
    <property type="match status" value="1"/>
</dbReference>
<dbReference type="InterPro" id="IPR016047">
    <property type="entry name" value="M23ase_b-sheet_dom"/>
</dbReference>
<sequence>MKRLIKTTLYISLFAIVLYFGYTHTQQFLRPVSDWYDQKGRHVFQMDRQTQPFGHYENGLSFNGDNRHYGVDYHLPENTPILAASDGVITRTLDDPYGGKIVELKEANSEHYQWYGHLNDFEVEAGQTVKQGDVIAKSGNTGKYTTGPHLHFQRMRGDVGNAYAIDPEPFVEALPDKQYSLFRI</sequence>
<dbReference type="Proteomes" id="UP000254100">
    <property type="component" value="Unassembled WGS sequence"/>
</dbReference>
<feature type="domain" description="M23ase beta-sheet core" evidence="6">
    <location>
        <begin position="67"/>
        <end position="156"/>
    </location>
</feature>
<name>A0A0D6XUB5_9STAP</name>
<dbReference type="PANTHER" id="PTHR21666">
    <property type="entry name" value="PEPTIDASE-RELATED"/>
    <property type="match status" value="1"/>
</dbReference>
<evidence type="ECO:0000256" key="1">
    <source>
        <dbReference type="ARBA" id="ARBA00001667"/>
    </source>
</evidence>
<keyword evidence="9" id="KW-1185">Reference proteome</keyword>
<dbReference type="InterPro" id="IPR011055">
    <property type="entry name" value="Dup_hybrid_motif"/>
</dbReference>
<dbReference type="GO" id="GO:0006508">
    <property type="term" value="P:proteolysis"/>
    <property type="evidence" value="ECO:0007669"/>
    <property type="project" value="UniProtKB-KW"/>
</dbReference>
<dbReference type="PANTHER" id="PTHR21666:SF270">
    <property type="entry name" value="MUREIN HYDROLASE ACTIVATOR ENVC"/>
    <property type="match status" value="1"/>
</dbReference>
<dbReference type="RefSeq" id="WP_044358630.1">
    <property type="nucleotide sequence ID" value="NZ_JXWY01000002.1"/>
</dbReference>
<dbReference type="InterPro" id="IPR050570">
    <property type="entry name" value="Cell_wall_metabolism_enzyme"/>
</dbReference>
<evidence type="ECO:0000256" key="2">
    <source>
        <dbReference type="ARBA" id="ARBA00001947"/>
    </source>
</evidence>
<keyword evidence="5" id="KW-0482">Metalloprotease</keyword>
<dbReference type="GO" id="GO:0004222">
    <property type="term" value="F:metalloendopeptidase activity"/>
    <property type="evidence" value="ECO:0007669"/>
    <property type="project" value="TreeGrafter"/>
</dbReference>
<evidence type="ECO:0000256" key="3">
    <source>
        <dbReference type="ARBA" id="ARBA00006646"/>
    </source>
</evidence>
<comment type="similarity">
    <text evidence="3">Belongs to the peptidase M23B family.</text>
</comment>
<reference evidence="7 9" key="1">
    <citation type="submission" date="2015-01" db="EMBL/GenBank/DDBJ databases">
        <authorList>
            <person name="Guo J."/>
        </authorList>
    </citation>
    <scope>NUCLEOTIDE SEQUENCE [LARGE SCALE GENOMIC DNA]</scope>
    <source>
        <strain evidence="7 9">DSM 22147</strain>
    </source>
</reference>
<dbReference type="EMBL" id="UHDT01000001">
    <property type="protein sequence ID" value="SUM58413.1"/>
    <property type="molecule type" value="Genomic_DNA"/>
</dbReference>
<evidence type="ECO:0000313" key="8">
    <source>
        <dbReference type="EMBL" id="SUM58413.1"/>
    </source>
</evidence>
<evidence type="ECO:0000256" key="5">
    <source>
        <dbReference type="ARBA" id="ARBA00023049"/>
    </source>
</evidence>
<comment type="catalytic activity">
    <reaction evidence="1">
        <text>Hydrolysis of the -Gly-|-Gly- bond in the pentaglycine inter-peptide link joining staphylococcal cell wall peptidoglycans.</text>
        <dbReference type="EC" id="3.4.24.75"/>
    </reaction>
</comment>
<dbReference type="Pfam" id="PF01551">
    <property type="entry name" value="Peptidase_M23"/>
    <property type="match status" value="1"/>
</dbReference>
<dbReference type="CDD" id="cd12797">
    <property type="entry name" value="M23_peptidase"/>
    <property type="match status" value="1"/>
</dbReference>
<proteinExistence type="inferred from homology"/>
<evidence type="ECO:0000259" key="6">
    <source>
        <dbReference type="Pfam" id="PF01551"/>
    </source>
</evidence>
<evidence type="ECO:0000313" key="10">
    <source>
        <dbReference type="Proteomes" id="UP000254100"/>
    </source>
</evidence>
<evidence type="ECO:0000256" key="4">
    <source>
        <dbReference type="ARBA" id="ARBA00012322"/>
    </source>
</evidence>
<keyword evidence="5" id="KW-0645">Protease</keyword>
<dbReference type="Proteomes" id="UP000032366">
    <property type="component" value="Unassembled WGS sequence"/>
</dbReference>
<accession>A0A0D6XUB5</accession>
<evidence type="ECO:0000313" key="7">
    <source>
        <dbReference type="EMBL" id="KIX91841.1"/>
    </source>
</evidence>
<dbReference type="Gene3D" id="2.70.70.10">
    <property type="entry name" value="Glucose Permease (Domain IIA)"/>
    <property type="match status" value="1"/>
</dbReference>
<dbReference type="EC" id="3.4.24.75" evidence="4"/>